<evidence type="ECO:0000256" key="6">
    <source>
        <dbReference type="HAMAP-Rule" id="MF_00235"/>
    </source>
</evidence>
<feature type="binding site" evidence="6">
    <location>
        <position position="36"/>
    </location>
    <ligand>
        <name>AMP</name>
        <dbReference type="ChEBI" id="CHEBI:456215"/>
    </ligand>
</feature>
<comment type="caution">
    <text evidence="6">Lacks conserved residue(s) required for the propagation of feature annotation.</text>
</comment>
<feature type="binding site" evidence="6">
    <location>
        <position position="167"/>
    </location>
    <ligand>
        <name>AMP</name>
        <dbReference type="ChEBI" id="CHEBI:456215"/>
    </ligand>
</feature>
<dbReference type="CDD" id="cd01428">
    <property type="entry name" value="ADK"/>
    <property type="match status" value="1"/>
</dbReference>
<feature type="binding site" evidence="6">
    <location>
        <begin position="57"/>
        <end position="59"/>
    </location>
    <ligand>
        <name>AMP</name>
        <dbReference type="ChEBI" id="CHEBI:456215"/>
    </ligand>
</feature>
<dbReference type="NCBIfam" id="NF011100">
    <property type="entry name" value="PRK14527.1"/>
    <property type="match status" value="1"/>
</dbReference>
<sequence length="221" mass="24339">MNLILLGPPGAGKGTQAKILEERYGYRQISTGDLLRKHVREGTPLGQEAKPIMERGELVPDDLIIRMIEPEAEGGGKLIFDGFPRTVAQAQALDEMLRRKHKSSVAILFDVDIDVLTDRLTGRWTHPASGRTYHERYAPPKVAGIDDLTGEALIQRPDDKAETIKKRLDEYVEKTAPLIGYYDDPSDPRLMRVNALAPIGQVTAQLTALIEGDGFASVTAP</sequence>
<keyword evidence="3 6" id="KW-0547">Nucleotide-binding</keyword>
<protein>
    <recommendedName>
        <fullName evidence="6 8">Adenylate kinase</fullName>
        <shortName evidence="6">AK</shortName>
        <ecNumber evidence="6 8">2.7.4.3</ecNumber>
    </recommendedName>
    <alternativeName>
        <fullName evidence="6">ATP-AMP transphosphorylase</fullName>
    </alternativeName>
    <alternativeName>
        <fullName evidence="6">ATP:AMP phosphotransferase</fullName>
    </alternativeName>
    <alternativeName>
        <fullName evidence="6">Adenylate monophosphate kinase</fullName>
    </alternativeName>
</protein>
<keyword evidence="5 6" id="KW-0067">ATP-binding</keyword>
<dbReference type="KEGG" id="vab:WPS_20300"/>
<dbReference type="NCBIfam" id="TIGR01351">
    <property type="entry name" value="adk"/>
    <property type="match status" value="1"/>
</dbReference>
<accession>A0AAN1XWQ6</accession>
<dbReference type="InterPro" id="IPR036193">
    <property type="entry name" value="ADK_active_lid_dom_sf"/>
</dbReference>
<dbReference type="PROSITE" id="PS00113">
    <property type="entry name" value="ADENYLATE_KINASE"/>
    <property type="match status" value="1"/>
</dbReference>
<dbReference type="RefSeq" id="WP_317994404.1">
    <property type="nucleotide sequence ID" value="NZ_AP025523.1"/>
</dbReference>
<feature type="binding site" evidence="6">
    <location>
        <position position="89"/>
    </location>
    <ligand>
        <name>AMP</name>
        <dbReference type="ChEBI" id="CHEBI:456215"/>
    </ligand>
</feature>
<evidence type="ECO:0000259" key="9">
    <source>
        <dbReference type="Pfam" id="PF05191"/>
    </source>
</evidence>
<comment type="function">
    <text evidence="6">Catalyzes the reversible transfer of the terminal phosphate group between ATP and AMP. Plays an important role in cellular energy homeostasis and in adenine nucleotide metabolism.</text>
</comment>
<dbReference type="GO" id="GO:0004017">
    <property type="term" value="F:AMP kinase activity"/>
    <property type="evidence" value="ECO:0007669"/>
    <property type="project" value="UniProtKB-UniRule"/>
</dbReference>
<comment type="pathway">
    <text evidence="6">Purine metabolism; AMP biosynthesis via salvage pathway; AMP from ADP: step 1/1.</text>
</comment>
<dbReference type="NCBIfam" id="NF001381">
    <property type="entry name" value="PRK00279.1-3"/>
    <property type="match status" value="1"/>
</dbReference>
<evidence type="ECO:0000256" key="5">
    <source>
        <dbReference type="ARBA" id="ARBA00022840"/>
    </source>
</evidence>
<dbReference type="HAMAP" id="MF_00235">
    <property type="entry name" value="Adenylate_kinase_Adk"/>
    <property type="match status" value="1"/>
</dbReference>
<dbReference type="Gene3D" id="3.40.50.300">
    <property type="entry name" value="P-loop containing nucleotide triphosphate hydrolases"/>
    <property type="match status" value="1"/>
</dbReference>
<evidence type="ECO:0000256" key="3">
    <source>
        <dbReference type="ARBA" id="ARBA00022741"/>
    </source>
</evidence>
<keyword evidence="1 6" id="KW-0808">Transferase</keyword>
<dbReference type="GO" id="GO:0005524">
    <property type="term" value="F:ATP binding"/>
    <property type="evidence" value="ECO:0007669"/>
    <property type="project" value="UniProtKB-UniRule"/>
</dbReference>
<comment type="subunit">
    <text evidence="6 8">Monomer.</text>
</comment>
<dbReference type="GO" id="GO:0044209">
    <property type="term" value="P:AMP salvage"/>
    <property type="evidence" value="ECO:0007669"/>
    <property type="project" value="UniProtKB-UniRule"/>
</dbReference>
<dbReference type="InterPro" id="IPR000850">
    <property type="entry name" value="Adenylat/UMP-CMP_kin"/>
</dbReference>
<dbReference type="InterPro" id="IPR027417">
    <property type="entry name" value="P-loop_NTPase"/>
</dbReference>
<feature type="binding site" evidence="6">
    <location>
        <position position="123"/>
    </location>
    <ligand>
        <name>ATP</name>
        <dbReference type="ChEBI" id="CHEBI:30616"/>
    </ligand>
</feature>
<comment type="domain">
    <text evidence="6">Consists of three domains, a large central CORE domain and two small peripheral domains, NMPbind and LID, which undergo movements during catalysis. The LID domain closes over the site of phosphoryl transfer upon ATP binding. Assembling and dissambling the active center during each catalytic cycle provides an effective means to prevent ATP hydrolysis.</text>
</comment>
<dbReference type="Pfam" id="PF00406">
    <property type="entry name" value="ADK"/>
    <property type="match status" value="1"/>
</dbReference>
<feature type="domain" description="Adenylate kinase active site lid" evidence="9">
    <location>
        <begin position="123"/>
        <end position="158"/>
    </location>
</feature>
<keyword evidence="2 6" id="KW-0545">Nucleotide biosynthesis</keyword>
<dbReference type="PANTHER" id="PTHR23359">
    <property type="entry name" value="NUCLEOTIDE KINASE"/>
    <property type="match status" value="1"/>
</dbReference>
<feature type="binding site" evidence="6">
    <location>
        <begin position="132"/>
        <end position="133"/>
    </location>
    <ligand>
        <name>ATP</name>
        <dbReference type="ChEBI" id="CHEBI:30616"/>
    </ligand>
</feature>
<keyword evidence="6" id="KW-0963">Cytoplasm</keyword>
<reference evidence="10 11" key="1">
    <citation type="journal article" date="2022" name="ISME Commun">
        <title>Vulcanimicrobium alpinus gen. nov. sp. nov., the first cultivated representative of the candidate phylum 'Eremiobacterota', is a metabolically versatile aerobic anoxygenic phototroph.</title>
        <authorList>
            <person name="Yabe S."/>
            <person name="Muto K."/>
            <person name="Abe K."/>
            <person name="Yokota A."/>
            <person name="Staudigel H."/>
            <person name="Tebo B.M."/>
        </authorList>
    </citation>
    <scope>NUCLEOTIDE SEQUENCE [LARGE SCALE GENOMIC DNA]</scope>
    <source>
        <strain evidence="10 11">WC8-2</strain>
    </source>
</reference>
<evidence type="ECO:0000256" key="1">
    <source>
        <dbReference type="ARBA" id="ARBA00022679"/>
    </source>
</evidence>
<dbReference type="GO" id="GO:0005737">
    <property type="term" value="C:cytoplasm"/>
    <property type="evidence" value="ECO:0007669"/>
    <property type="project" value="UniProtKB-SubCell"/>
</dbReference>
<feature type="binding site" evidence="6">
    <location>
        <position position="31"/>
    </location>
    <ligand>
        <name>AMP</name>
        <dbReference type="ChEBI" id="CHEBI:456215"/>
    </ligand>
</feature>
<dbReference type="EMBL" id="AP025523">
    <property type="protein sequence ID" value="BDE06754.1"/>
    <property type="molecule type" value="Genomic_DNA"/>
</dbReference>
<feature type="binding site" evidence="6">
    <location>
        <begin position="10"/>
        <end position="15"/>
    </location>
    <ligand>
        <name>ATP</name>
        <dbReference type="ChEBI" id="CHEBI:30616"/>
    </ligand>
</feature>
<feature type="region of interest" description="LID" evidence="6">
    <location>
        <begin position="122"/>
        <end position="159"/>
    </location>
</feature>
<keyword evidence="11" id="KW-1185">Reference proteome</keyword>
<feature type="binding site" evidence="6">
    <location>
        <begin position="82"/>
        <end position="85"/>
    </location>
    <ligand>
        <name>AMP</name>
        <dbReference type="ChEBI" id="CHEBI:456215"/>
    </ligand>
</feature>
<dbReference type="InterPro" id="IPR033690">
    <property type="entry name" value="Adenylat_kinase_CS"/>
</dbReference>
<evidence type="ECO:0000256" key="4">
    <source>
        <dbReference type="ARBA" id="ARBA00022777"/>
    </source>
</evidence>
<dbReference type="InterPro" id="IPR006259">
    <property type="entry name" value="Adenyl_kin_sub"/>
</dbReference>
<dbReference type="FunFam" id="3.40.50.300:FF:000106">
    <property type="entry name" value="Adenylate kinase mitochondrial"/>
    <property type="match status" value="1"/>
</dbReference>
<dbReference type="SUPFAM" id="SSF57774">
    <property type="entry name" value="Microbial and mitochondrial ADK, insert 'zinc finger' domain"/>
    <property type="match status" value="1"/>
</dbReference>
<feature type="binding site" evidence="6">
    <location>
        <position position="197"/>
    </location>
    <ligand>
        <name>ATP</name>
        <dbReference type="ChEBI" id="CHEBI:30616"/>
    </ligand>
</feature>
<evidence type="ECO:0000256" key="2">
    <source>
        <dbReference type="ARBA" id="ARBA00022727"/>
    </source>
</evidence>
<feature type="region of interest" description="NMP" evidence="6">
    <location>
        <begin position="30"/>
        <end position="59"/>
    </location>
</feature>
<organism evidence="10 11">
    <name type="scientific">Vulcanimicrobium alpinum</name>
    <dbReference type="NCBI Taxonomy" id="3016050"/>
    <lineage>
        <taxon>Bacteria</taxon>
        <taxon>Bacillati</taxon>
        <taxon>Vulcanimicrobiota</taxon>
        <taxon>Vulcanimicrobiia</taxon>
        <taxon>Vulcanimicrobiales</taxon>
        <taxon>Vulcanimicrobiaceae</taxon>
        <taxon>Vulcanimicrobium</taxon>
    </lineage>
</organism>
<name>A0AAN1XWQ6_UNVUL</name>
<dbReference type="Pfam" id="PF05191">
    <property type="entry name" value="ADK_lid"/>
    <property type="match status" value="1"/>
</dbReference>
<dbReference type="PRINTS" id="PR00094">
    <property type="entry name" value="ADENYLTKNASE"/>
</dbReference>
<comment type="subcellular location">
    <subcellularLocation>
        <location evidence="6 8">Cytoplasm</location>
    </subcellularLocation>
</comment>
<gene>
    <name evidence="6 10" type="primary">adk</name>
    <name evidence="10" type="ORF">WPS_20300</name>
</gene>
<dbReference type="Proteomes" id="UP001317532">
    <property type="component" value="Chromosome"/>
</dbReference>
<dbReference type="InterPro" id="IPR007862">
    <property type="entry name" value="Adenylate_kinase_lid-dom"/>
</dbReference>
<evidence type="ECO:0000256" key="7">
    <source>
        <dbReference type="RuleBase" id="RU003330"/>
    </source>
</evidence>
<comment type="catalytic activity">
    <reaction evidence="6 8">
        <text>AMP + ATP = 2 ADP</text>
        <dbReference type="Rhea" id="RHEA:12973"/>
        <dbReference type="ChEBI" id="CHEBI:30616"/>
        <dbReference type="ChEBI" id="CHEBI:456215"/>
        <dbReference type="ChEBI" id="CHEBI:456216"/>
        <dbReference type="EC" id="2.7.4.3"/>
    </reaction>
</comment>
<proteinExistence type="inferred from homology"/>
<evidence type="ECO:0000313" key="11">
    <source>
        <dbReference type="Proteomes" id="UP001317532"/>
    </source>
</evidence>
<dbReference type="AlphaFoldDB" id="A0AAN1XWQ6"/>
<evidence type="ECO:0000313" key="10">
    <source>
        <dbReference type="EMBL" id="BDE06754.1"/>
    </source>
</evidence>
<evidence type="ECO:0000256" key="8">
    <source>
        <dbReference type="RuleBase" id="RU003331"/>
    </source>
</evidence>
<keyword evidence="4 6" id="KW-0418">Kinase</keyword>
<comment type="similarity">
    <text evidence="6 7">Belongs to the adenylate kinase family.</text>
</comment>
<dbReference type="SUPFAM" id="SSF52540">
    <property type="entry name" value="P-loop containing nucleoside triphosphate hydrolases"/>
    <property type="match status" value="1"/>
</dbReference>
<feature type="binding site" evidence="6">
    <location>
        <position position="156"/>
    </location>
    <ligand>
        <name>AMP</name>
        <dbReference type="ChEBI" id="CHEBI:456215"/>
    </ligand>
</feature>
<dbReference type="EC" id="2.7.4.3" evidence="6 8"/>